<reference evidence="2 4" key="1">
    <citation type="submission" date="2015-01" db="EMBL/GenBank/DDBJ databases">
        <title>Genome of Flavobacterium hibernum DSM 12611.</title>
        <authorList>
            <person name="Stropko S.J."/>
            <person name="Pipes S.E."/>
            <person name="Newman J.D."/>
        </authorList>
    </citation>
    <scope>NUCLEOTIDE SEQUENCE [LARGE SCALE GENOMIC DNA]</scope>
    <source>
        <strain evidence="2 4">DSM 12611</strain>
    </source>
</reference>
<evidence type="ECO:0008006" key="6">
    <source>
        <dbReference type="Google" id="ProtNLM"/>
    </source>
</evidence>
<dbReference type="Proteomes" id="UP000198302">
    <property type="component" value="Unassembled WGS sequence"/>
</dbReference>
<dbReference type="Proteomes" id="UP000032061">
    <property type="component" value="Unassembled WGS sequence"/>
</dbReference>
<evidence type="ECO:0000313" key="2">
    <source>
        <dbReference type="EMBL" id="KIO52031.1"/>
    </source>
</evidence>
<feature type="chain" id="PRO_5002226525" description="Outer membrane protein beta-barrel domain-containing protein" evidence="1">
    <location>
        <begin position="20"/>
        <end position="218"/>
    </location>
</feature>
<evidence type="ECO:0000313" key="3">
    <source>
        <dbReference type="EMBL" id="OXA91134.1"/>
    </source>
</evidence>
<comment type="caution">
    <text evidence="2">The sequence shown here is derived from an EMBL/GenBank/DDBJ whole genome shotgun (WGS) entry which is preliminary data.</text>
</comment>
<sequence>MKRKVLICLFLISSIVVNSQVFRPYIGVGAYLHTDFEKSVFMSFKTGGEFKVNRYFKPELEISGIIGSLETRSIVNDNNIMIEEYTRAVSAINFSFCPKIVLGNAKELDSYFVILPRFSISNVEANKKSYLYNNTTGTLTSDKKEIVKNWSQSFGIGIGYNFDLSAENSDSMCLILDLQNVDMGKAINELSTKASRVDTKWTLGLGLNYYFNLKRKKS</sequence>
<reference evidence="3 5" key="2">
    <citation type="submission" date="2016-11" db="EMBL/GenBank/DDBJ databases">
        <title>Whole genomes of Flavobacteriaceae.</title>
        <authorList>
            <person name="Stine C."/>
            <person name="Li C."/>
            <person name="Tadesse D."/>
        </authorList>
    </citation>
    <scope>NUCLEOTIDE SEQUENCE [LARGE SCALE GENOMIC DNA]</scope>
    <source>
        <strain evidence="3 5">ATCC 51468</strain>
    </source>
</reference>
<dbReference type="EMBL" id="JPRK01000011">
    <property type="protein sequence ID" value="KIO52031.1"/>
    <property type="molecule type" value="Genomic_DNA"/>
</dbReference>
<dbReference type="EMBL" id="MUGX01000004">
    <property type="protein sequence ID" value="OXA91134.1"/>
    <property type="molecule type" value="Genomic_DNA"/>
</dbReference>
<evidence type="ECO:0000256" key="1">
    <source>
        <dbReference type="SAM" id="SignalP"/>
    </source>
</evidence>
<accession>A0A0D0EXT3</accession>
<protein>
    <recommendedName>
        <fullName evidence="6">Outer membrane protein beta-barrel domain-containing protein</fullName>
    </recommendedName>
</protein>
<feature type="signal peptide" evidence="1">
    <location>
        <begin position="1"/>
        <end position="19"/>
    </location>
</feature>
<proteinExistence type="predicted"/>
<evidence type="ECO:0000313" key="4">
    <source>
        <dbReference type="Proteomes" id="UP000032061"/>
    </source>
</evidence>
<keyword evidence="5" id="KW-1185">Reference proteome</keyword>
<gene>
    <name evidence="3" type="ORF">B0A73_01690</name>
    <name evidence="2" type="ORF">IW18_12920</name>
</gene>
<keyword evidence="1" id="KW-0732">Signal</keyword>
<dbReference type="OrthoDB" id="1445341at2"/>
<dbReference type="AlphaFoldDB" id="A0A0D0EXT3"/>
<evidence type="ECO:0000313" key="5">
    <source>
        <dbReference type="Proteomes" id="UP000198302"/>
    </source>
</evidence>
<organism evidence="2 4">
    <name type="scientific">Flavobacterium hibernum</name>
    <dbReference type="NCBI Taxonomy" id="37752"/>
    <lineage>
        <taxon>Bacteria</taxon>
        <taxon>Pseudomonadati</taxon>
        <taxon>Bacteroidota</taxon>
        <taxon>Flavobacteriia</taxon>
        <taxon>Flavobacteriales</taxon>
        <taxon>Flavobacteriaceae</taxon>
        <taxon>Flavobacterium</taxon>
    </lineage>
</organism>
<dbReference type="RefSeq" id="WP_041518302.1">
    <property type="nucleotide sequence ID" value="NZ_JPRK01000011.1"/>
</dbReference>
<name>A0A0D0EXT3_9FLAO</name>